<dbReference type="InParanoid" id="A0A0H2R6B4"/>
<proteinExistence type="predicted"/>
<evidence type="ECO:0000313" key="2">
    <source>
        <dbReference type="Proteomes" id="UP000053477"/>
    </source>
</evidence>
<keyword evidence="2" id="KW-1185">Reference proteome</keyword>
<dbReference type="Proteomes" id="UP000053477">
    <property type="component" value="Unassembled WGS sequence"/>
</dbReference>
<sequence length="107" mass="12587">MATRRSRRAYGACMKLLITTWIIFFSSSQKDIFIYGRIPILGWQFVATDKFQRPMRQRAERRSSKLQQRLTAIFFSSTQARECELEDSSIWDSSMMEVLENPEKSHG</sequence>
<protein>
    <submittedName>
        <fullName evidence="1">Uncharacterized protein</fullName>
    </submittedName>
</protein>
<organism evidence="1 2">
    <name type="scientific">Schizopora paradoxa</name>
    <dbReference type="NCBI Taxonomy" id="27342"/>
    <lineage>
        <taxon>Eukaryota</taxon>
        <taxon>Fungi</taxon>
        <taxon>Dikarya</taxon>
        <taxon>Basidiomycota</taxon>
        <taxon>Agaricomycotina</taxon>
        <taxon>Agaricomycetes</taxon>
        <taxon>Hymenochaetales</taxon>
        <taxon>Schizoporaceae</taxon>
        <taxon>Schizopora</taxon>
    </lineage>
</organism>
<accession>A0A0H2R6B4</accession>
<dbReference type="EMBL" id="KQ086175">
    <property type="protein sequence ID" value="KLO06887.1"/>
    <property type="molecule type" value="Genomic_DNA"/>
</dbReference>
<dbReference type="AlphaFoldDB" id="A0A0H2R6B4"/>
<evidence type="ECO:0000313" key="1">
    <source>
        <dbReference type="EMBL" id="KLO06887.1"/>
    </source>
</evidence>
<gene>
    <name evidence="1" type="ORF">SCHPADRAFT_909976</name>
</gene>
<reference evidence="1 2" key="1">
    <citation type="submission" date="2015-04" db="EMBL/GenBank/DDBJ databases">
        <title>Complete genome sequence of Schizopora paradoxa KUC8140, a cosmopolitan wood degrader in East Asia.</title>
        <authorList>
            <consortium name="DOE Joint Genome Institute"/>
            <person name="Min B."/>
            <person name="Park H."/>
            <person name="Jang Y."/>
            <person name="Kim J.-J."/>
            <person name="Kim K.H."/>
            <person name="Pangilinan J."/>
            <person name="Lipzen A."/>
            <person name="Riley R."/>
            <person name="Grigoriev I.V."/>
            <person name="Spatafora J.W."/>
            <person name="Choi I.-G."/>
        </authorList>
    </citation>
    <scope>NUCLEOTIDE SEQUENCE [LARGE SCALE GENOMIC DNA]</scope>
    <source>
        <strain evidence="1 2">KUC8140</strain>
    </source>
</reference>
<name>A0A0H2R6B4_9AGAM</name>